<reference evidence="1" key="1">
    <citation type="journal article" date="2021" name="Environ. Microbiol.">
        <title>Gene family expansions and transcriptome signatures uncover fungal adaptations to wood decay.</title>
        <authorList>
            <person name="Hage H."/>
            <person name="Miyauchi S."/>
            <person name="Viragh M."/>
            <person name="Drula E."/>
            <person name="Min B."/>
            <person name="Chaduli D."/>
            <person name="Navarro D."/>
            <person name="Favel A."/>
            <person name="Norest M."/>
            <person name="Lesage-Meessen L."/>
            <person name="Balint B."/>
            <person name="Merenyi Z."/>
            <person name="de Eugenio L."/>
            <person name="Morin E."/>
            <person name="Martinez A.T."/>
            <person name="Baldrian P."/>
            <person name="Stursova M."/>
            <person name="Martinez M.J."/>
            <person name="Novotny C."/>
            <person name="Magnuson J.K."/>
            <person name="Spatafora J.W."/>
            <person name="Maurice S."/>
            <person name="Pangilinan J."/>
            <person name="Andreopoulos W."/>
            <person name="LaButti K."/>
            <person name="Hundley H."/>
            <person name="Na H."/>
            <person name="Kuo A."/>
            <person name="Barry K."/>
            <person name="Lipzen A."/>
            <person name="Henrissat B."/>
            <person name="Riley R."/>
            <person name="Ahrendt S."/>
            <person name="Nagy L.G."/>
            <person name="Grigoriev I.V."/>
            <person name="Martin F."/>
            <person name="Rosso M.N."/>
        </authorList>
    </citation>
    <scope>NUCLEOTIDE SEQUENCE</scope>
    <source>
        <strain evidence="1">CBS 384.51</strain>
    </source>
</reference>
<dbReference type="EMBL" id="MU274967">
    <property type="protein sequence ID" value="KAI0083409.1"/>
    <property type="molecule type" value="Genomic_DNA"/>
</dbReference>
<keyword evidence="2" id="KW-1185">Reference proteome</keyword>
<comment type="caution">
    <text evidence="1">The sequence shown here is derived from an EMBL/GenBank/DDBJ whole genome shotgun (WGS) entry which is preliminary data.</text>
</comment>
<evidence type="ECO:0000313" key="1">
    <source>
        <dbReference type="EMBL" id="KAI0083409.1"/>
    </source>
</evidence>
<evidence type="ECO:0000313" key="2">
    <source>
        <dbReference type="Proteomes" id="UP001055072"/>
    </source>
</evidence>
<name>A0ACB8TN35_9APHY</name>
<dbReference type="Proteomes" id="UP001055072">
    <property type="component" value="Unassembled WGS sequence"/>
</dbReference>
<protein>
    <submittedName>
        <fullName evidence="1">Uncharacterized protein</fullName>
    </submittedName>
</protein>
<proteinExistence type="predicted"/>
<organism evidence="1 2">
    <name type="scientific">Irpex rosettiformis</name>
    <dbReference type="NCBI Taxonomy" id="378272"/>
    <lineage>
        <taxon>Eukaryota</taxon>
        <taxon>Fungi</taxon>
        <taxon>Dikarya</taxon>
        <taxon>Basidiomycota</taxon>
        <taxon>Agaricomycotina</taxon>
        <taxon>Agaricomycetes</taxon>
        <taxon>Polyporales</taxon>
        <taxon>Irpicaceae</taxon>
        <taxon>Irpex</taxon>
    </lineage>
</organism>
<accession>A0ACB8TN35</accession>
<gene>
    <name evidence="1" type="ORF">BDY19DRAFT_910617</name>
</gene>
<sequence length="1129" mass="125806">MLVAGEIKPPPDIYDEFLSRHQQKLPHIRISEAYFSASSEDSLSAHIEEVPDDEDPATIPNSSENSTEKPAEEIVTRQAEILESALLSLDFPEGLVEQELQNLKLSPTSRSPKNLSSKQLTEESTEVLIARSQHQDLTQETELLPASPPDVDFYTEVQKETQSQPIILHQPVLPEPNLSYADMKILANIVNTELNCGGLTFSQWINAAQKYLRQLFEADLRAITLAWNIYRGQESEIFARQDDERMTYVRSGHRTDILYQDRRILGRWMNIVSTWEVERSKPSCSQVSNELNKKDQNVRTDASLHPSLVLMSHATQSLDGRKRVSAPEQILPKKEVEPTHLHRRSASARPLNPCAREFIPYNAPGTPPLLPKHPASESPPQPPSAQSKQPLRQAASALNDVTDQMHTHRSTVEPDTDTPVVTPSSTWLVRRPNNKTKKLVPPELYQNSITYPVTLPRRPPNRTIPPQRKPPSTRVPGHKHTHAAPAGTRSPQLSSEGTSPVCRPHPRKQATTTLEPNSQHGPTQSRRTRTDLVSLSLDRDDHAPGRERRGECRRRGFYLELPDGRVLRNQNRRPLLLQLNRASREPPAFEEEPVVQASGSRQRRRGNIVPRQLVSTLNKKRTYQKSTSLALPVSPPSTPVLRKSRIATAEPVKDTTVGRESVPVPPRPVDPMALVFPSRAFREAFRVLFRLLMTPGQAENMPQELVNRCATYLLSPAFTTLEEAEAAMFESDVFRTHGPTGDLLLLPSDVNVPMAPFEHQVTSEIRAVKGIRNSQGFALSLSRGQGARCVYLPVMVLDRLVLRTPSFLPPPGLHHVDWTYLVAIGPRDQLCLAFGPFGDPVDEDSDDEEKKKDNDDEGAMVVAVEDVEQDQKVDDQVEDDERWQENKQKLIEEIFGPDSPVSNSGRENTETRVEESGPVISVNSPHDQLAHLAKSTSPPLSPHCDVPANVLTVSTALQDEEDQLPDLQELYGSQIAKDFDDRYVPDVMKIALPGLTHPRSLVHEATCLYSNPEAIPSIAQVAARISDEVLTLRLDDDPLSDPVQCTSFTNDDYPDAPAPGIVAHTVPQPIDSLATAPLPATALDGDRVCLLDDQVTDGISRLSLEDPFIKYDVILSLNGINAVNKRLMI</sequence>